<dbReference type="Proteomes" id="UP000284706">
    <property type="component" value="Unassembled WGS sequence"/>
</dbReference>
<dbReference type="InParanoid" id="A0A409YED9"/>
<dbReference type="STRING" id="231916.A0A409YED9"/>
<accession>A0A409YED9</accession>
<organism evidence="1 2">
    <name type="scientific">Gymnopilus dilepis</name>
    <dbReference type="NCBI Taxonomy" id="231916"/>
    <lineage>
        <taxon>Eukaryota</taxon>
        <taxon>Fungi</taxon>
        <taxon>Dikarya</taxon>
        <taxon>Basidiomycota</taxon>
        <taxon>Agaricomycotina</taxon>
        <taxon>Agaricomycetes</taxon>
        <taxon>Agaricomycetidae</taxon>
        <taxon>Agaricales</taxon>
        <taxon>Agaricineae</taxon>
        <taxon>Hymenogastraceae</taxon>
        <taxon>Gymnopilus</taxon>
    </lineage>
</organism>
<name>A0A409YED9_9AGAR</name>
<dbReference type="AlphaFoldDB" id="A0A409YED9"/>
<dbReference type="EMBL" id="NHYE01000944">
    <property type="protein sequence ID" value="PPR01370.1"/>
    <property type="molecule type" value="Genomic_DNA"/>
</dbReference>
<protein>
    <submittedName>
        <fullName evidence="1">Uncharacterized protein</fullName>
    </submittedName>
</protein>
<comment type="caution">
    <text evidence="1">The sequence shown here is derived from an EMBL/GenBank/DDBJ whole genome shotgun (WGS) entry which is preliminary data.</text>
</comment>
<sequence>MDRLRHMLSGGYWFCKVDKDKFERVQAGENVRSVLRSDPTVQRHLGWSPTPQINAVKQCYSPTPMTDNLAGAVRFEGRKRSPPSETVAPKHATETDVAVLRRGAKVSAPRLCLVKIARLDHGLLQRTTRAGKRHIGRNLEVIAPDHMSAVMKGIIALESFDLGQNRHPDFGLPVLQRPPAERDSYTLLSTKASYQPN</sequence>
<gene>
    <name evidence="1" type="ORF">CVT26_015418</name>
</gene>
<keyword evidence="2" id="KW-1185">Reference proteome</keyword>
<proteinExistence type="predicted"/>
<dbReference type="OrthoDB" id="2506088at2759"/>
<evidence type="ECO:0000313" key="1">
    <source>
        <dbReference type="EMBL" id="PPR01370.1"/>
    </source>
</evidence>
<reference evidence="1 2" key="1">
    <citation type="journal article" date="2018" name="Evol. Lett.">
        <title>Horizontal gene cluster transfer increased hallucinogenic mushroom diversity.</title>
        <authorList>
            <person name="Reynolds H.T."/>
            <person name="Vijayakumar V."/>
            <person name="Gluck-Thaler E."/>
            <person name="Korotkin H.B."/>
            <person name="Matheny P.B."/>
            <person name="Slot J.C."/>
        </authorList>
    </citation>
    <scope>NUCLEOTIDE SEQUENCE [LARGE SCALE GENOMIC DNA]</scope>
    <source>
        <strain evidence="1 2">SRW20</strain>
    </source>
</reference>
<evidence type="ECO:0000313" key="2">
    <source>
        <dbReference type="Proteomes" id="UP000284706"/>
    </source>
</evidence>